<evidence type="ECO:0000256" key="6">
    <source>
        <dbReference type="ARBA" id="ARBA00023136"/>
    </source>
</evidence>
<protein>
    <recommendedName>
        <fullName evidence="13">Alpha-1,2-mannosyltransferase</fullName>
    </recommendedName>
</protein>
<dbReference type="RefSeq" id="WP_229701122.1">
    <property type="nucleotide sequence ID" value="NZ_BMMV01000019.1"/>
</dbReference>
<comment type="caution">
    <text evidence="11">The sequence shown here is derived from an EMBL/GenBank/DDBJ whole genome shotgun (WGS) entry which is preliminary data.</text>
</comment>
<organism evidence="11 12">
    <name type="scientific">Streptomyces camponoticapitis</name>
    <dbReference type="NCBI Taxonomy" id="1616125"/>
    <lineage>
        <taxon>Bacteria</taxon>
        <taxon>Bacillati</taxon>
        <taxon>Actinomycetota</taxon>
        <taxon>Actinomycetes</taxon>
        <taxon>Kitasatosporales</taxon>
        <taxon>Streptomycetaceae</taxon>
        <taxon>Streptomyces</taxon>
    </lineage>
</organism>
<feature type="transmembrane region" description="Helical" evidence="9">
    <location>
        <begin position="297"/>
        <end position="314"/>
    </location>
</feature>
<evidence type="ECO:0000256" key="10">
    <source>
        <dbReference type="SAM" id="SignalP"/>
    </source>
</evidence>
<feature type="chain" id="PRO_5046811848" description="Alpha-1,2-mannosyltransferase" evidence="10">
    <location>
        <begin position="26"/>
        <end position="435"/>
    </location>
</feature>
<feature type="transmembrane region" description="Helical" evidence="9">
    <location>
        <begin position="364"/>
        <end position="386"/>
    </location>
</feature>
<keyword evidence="5 9" id="KW-1133">Transmembrane helix</keyword>
<evidence type="ECO:0000256" key="3">
    <source>
        <dbReference type="ARBA" id="ARBA00022679"/>
    </source>
</evidence>
<reference evidence="12" key="1">
    <citation type="journal article" date="2019" name="Int. J. Syst. Evol. Microbiol.">
        <title>The Global Catalogue of Microorganisms (GCM) 10K type strain sequencing project: providing services to taxonomists for standard genome sequencing and annotation.</title>
        <authorList>
            <consortium name="The Broad Institute Genomics Platform"/>
            <consortium name="The Broad Institute Genome Sequencing Center for Infectious Disease"/>
            <person name="Wu L."/>
            <person name="Ma J."/>
        </authorList>
    </citation>
    <scope>NUCLEOTIDE SEQUENCE [LARGE SCALE GENOMIC DNA]</scope>
    <source>
        <strain evidence="12">CGMCC 4.7275</strain>
    </source>
</reference>
<evidence type="ECO:0000256" key="4">
    <source>
        <dbReference type="ARBA" id="ARBA00022692"/>
    </source>
</evidence>
<evidence type="ECO:0000256" key="5">
    <source>
        <dbReference type="ARBA" id="ARBA00022989"/>
    </source>
</evidence>
<feature type="transmembrane region" description="Helical" evidence="9">
    <location>
        <begin position="267"/>
        <end position="285"/>
    </location>
</feature>
<evidence type="ECO:0000256" key="1">
    <source>
        <dbReference type="ARBA" id="ARBA00004651"/>
    </source>
</evidence>
<dbReference type="Pfam" id="PF09594">
    <property type="entry name" value="GT87"/>
    <property type="match status" value="1"/>
</dbReference>
<feature type="transmembrane region" description="Helical" evidence="9">
    <location>
        <begin position="118"/>
        <end position="139"/>
    </location>
</feature>
<evidence type="ECO:0000256" key="9">
    <source>
        <dbReference type="SAM" id="Phobius"/>
    </source>
</evidence>
<sequence>MTYPTVTVRSLLAVGALALSLTALASLAAFCPAYFDRFAEPLPVVDRFVVTEWRPPATSPPFAAILFVPATWLPAVTLNAVVAVGNVLLLAFLVRLSWRFAGRLPHASPSVTPVPPPLPAVALAPVLLGIPVLVALGLWLEPVLRTLLFGEISLALTCLVLWDLTRPDHALGKGFALGIAAGVELTPALFIAYLLLTGRAESVRAGLTALASLIGTMLLGALVLPQASLDFWTLRVFETGRLGEGWAADNQSLQGLFARALHTTEPGVGWAAACVVTTFAGLWVARGVVVRAGLETWGVLVTALTALLVSPVSWSHHWVWCVPLLAVLLAEGRWRAASAVALVFAARTFRLVPHEGGAELQLAWWQQLLASPYAVLALVLLGYAGWRCRRAAGQWPPPASVPRLGAGAPRRAAGAGRQPAATQLPASNSSASTMR</sequence>
<proteinExistence type="inferred from homology"/>
<accession>A0ABQ2EIY8</accession>
<gene>
    <name evidence="11" type="ORF">GCM10011583_52470</name>
</gene>
<evidence type="ECO:0008006" key="13">
    <source>
        <dbReference type="Google" id="ProtNLM"/>
    </source>
</evidence>
<feature type="transmembrane region" description="Helical" evidence="9">
    <location>
        <begin position="80"/>
        <end position="98"/>
    </location>
</feature>
<feature type="compositionally biased region" description="Polar residues" evidence="8">
    <location>
        <begin position="424"/>
        <end position="435"/>
    </location>
</feature>
<evidence type="ECO:0000256" key="2">
    <source>
        <dbReference type="ARBA" id="ARBA00022475"/>
    </source>
</evidence>
<feature type="region of interest" description="Disordered" evidence="8">
    <location>
        <begin position="402"/>
        <end position="435"/>
    </location>
</feature>
<evidence type="ECO:0000256" key="7">
    <source>
        <dbReference type="ARBA" id="ARBA00024033"/>
    </source>
</evidence>
<keyword evidence="6 9" id="KW-0472">Membrane</keyword>
<evidence type="ECO:0000313" key="12">
    <source>
        <dbReference type="Proteomes" id="UP000660265"/>
    </source>
</evidence>
<feature type="transmembrane region" description="Helical" evidence="9">
    <location>
        <begin position="174"/>
        <end position="196"/>
    </location>
</feature>
<evidence type="ECO:0000256" key="8">
    <source>
        <dbReference type="SAM" id="MobiDB-lite"/>
    </source>
</evidence>
<keyword evidence="3" id="KW-0808">Transferase</keyword>
<comment type="subcellular location">
    <subcellularLocation>
        <location evidence="1">Cell membrane</location>
        <topology evidence="1">Multi-pass membrane protein</topology>
    </subcellularLocation>
</comment>
<evidence type="ECO:0000313" key="11">
    <source>
        <dbReference type="EMBL" id="GGK13952.1"/>
    </source>
</evidence>
<feature type="transmembrane region" description="Helical" evidence="9">
    <location>
        <begin position="203"/>
        <end position="224"/>
    </location>
</feature>
<feature type="signal peptide" evidence="10">
    <location>
        <begin position="1"/>
        <end position="25"/>
    </location>
</feature>
<dbReference type="EMBL" id="BMMV01000019">
    <property type="protein sequence ID" value="GGK13952.1"/>
    <property type="molecule type" value="Genomic_DNA"/>
</dbReference>
<comment type="similarity">
    <text evidence="7">Belongs to the glycosyltransferase 87 family.</text>
</comment>
<feature type="compositionally biased region" description="Low complexity" evidence="8">
    <location>
        <begin position="402"/>
        <end position="421"/>
    </location>
</feature>
<keyword evidence="12" id="KW-1185">Reference proteome</keyword>
<dbReference type="InterPro" id="IPR018584">
    <property type="entry name" value="GT87"/>
</dbReference>
<keyword evidence="10" id="KW-0732">Signal</keyword>
<dbReference type="Proteomes" id="UP000660265">
    <property type="component" value="Unassembled WGS sequence"/>
</dbReference>
<feature type="transmembrane region" description="Helical" evidence="9">
    <location>
        <begin position="146"/>
        <end position="162"/>
    </location>
</feature>
<keyword evidence="2" id="KW-1003">Cell membrane</keyword>
<keyword evidence="4 9" id="KW-0812">Transmembrane</keyword>
<name>A0ABQ2EIY8_9ACTN</name>